<dbReference type="Pfam" id="PF00078">
    <property type="entry name" value="RVT_1"/>
    <property type="match status" value="1"/>
</dbReference>
<organism evidence="13 14">
    <name type="scientific">Rhynchospora pubera</name>
    <dbReference type="NCBI Taxonomy" id="906938"/>
    <lineage>
        <taxon>Eukaryota</taxon>
        <taxon>Viridiplantae</taxon>
        <taxon>Streptophyta</taxon>
        <taxon>Embryophyta</taxon>
        <taxon>Tracheophyta</taxon>
        <taxon>Spermatophyta</taxon>
        <taxon>Magnoliopsida</taxon>
        <taxon>Liliopsida</taxon>
        <taxon>Poales</taxon>
        <taxon>Cyperaceae</taxon>
        <taxon>Cyperoideae</taxon>
        <taxon>Rhynchosporeae</taxon>
        <taxon>Rhynchospora</taxon>
    </lineage>
</organism>
<dbReference type="CDD" id="cd00303">
    <property type="entry name" value="retropepsin_like"/>
    <property type="match status" value="1"/>
</dbReference>
<evidence type="ECO:0000256" key="9">
    <source>
        <dbReference type="ARBA" id="ARBA00022908"/>
    </source>
</evidence>
<dbReference type="EMBL" id="JAMFTS010000004">
    <property type="protein sequence ID" value="KAJ4765914.1"/>
    <property type="molecule type" value="Genomic_DNA"/>
</dbReference>
<dbReference type="GO" id="GO:0003964">
    <property type="term" value="F:RNA-directed DNA polymerase activity"/>
    <property type="evidence" value="ECO:0007669"/>
    <property type="project" value="UniProtKB-KW"/>
</dbReference>
<dbReference type="Proteomes" id="UP001140206">
    <property type="component" value="Chromosome 4"/>
</dbReference>
<dbReference type="SUPFAM" id="SSF50630">
    <property type="entry name" value="Acid proteases"/>
    <property type="match status" value="1"/>
</dbReference>
<keyword evidence="1" id="KW-0645">Protease</keyword>
<dbReference type="GO" id="GO:0006508">
    <property type="term" value="P:proteolysis"/>
    <property type="evidence" value="ECO:0007669"/>
    <property type="project" value="UniProtKB-KW"/>
</dbReference>
<dbReference type="InterPro" id="IPR043128">
    <property type="entry name" value="Rev_trsase/Diguanyl_cyclase"/>
</dbReference>
<keyword evidence="7" id="KW-0460">Magnesium</keyword>
<dbReference type="GO" id="GO:0015074">
    <property type="term" value="P:DNA integration"/>
    <property type="evidence" value="ECO:0007669"/>
    <property type="project" value="UniProtKB-KW"/>
</dbReference>
<keyword evidence="14" id="KW-1185">Reference proteome</keyword>
<reference evidence="13" key="1">
    <citation type="submission" date="2022-08" db="EMBL/GenBank/DDBJ databases">
        <authorList>
            <person name="Marques A."/>
        </authorList>
    </citation>
    <scope>NUCLEOTIDE SEQUENCE</scope>
    <source>
        <strain evidence="13">RhyPub2mFocal</strain>
        <tissue evidence="13">Leaves</tissue>
    </source>
</reference>
<evidence type="ECO:0000313" key="14">
    <source>
        <dbReference type="Proteomes" id="UP001140206"/>
    </source>
</evidence>
<evidence type="ECO:0000256" key="11">
    <source>
        <dbReference type="ARBA" id="ARBA00023268"/>
    </source>
</evidence>
<dbReference type="InterPro" id="IPR000477">
    <property type="entry name" value="RT_dom"/>
</dbReference>
<dbReference type="GO" id="GO:0004519">
    <property type="term" value="F:endonuclease activity"/>
    <property type="evidence" value="ECO:0007669"/>
    <property type="project" value="UniProtKB-KW"/>
</dbReference>
<accession>A0AAV8DDA2</accession>
<dbReference type="PANTHER" id="PTHR37984:SF5">
    <property type="entry name" value="PROTEIN NYNRIN-LIKE"/>
    <property type="match status" value="1"/>
</dbReference>
<evidence type="ECO:0000256" key="4">
    <source>
        <dbReference type="ARBA" id="ARBA00022722"/>
    </source>
</evidence>
<evidence type="ECO:0000256" key="8">
    <source>
        <dbReference type="ARBA" id="ARBA00022884"/>
    </source>
</evidence>
<evidence type="ECO:0000256" key="3">
    <source>
        <dbReference type="ARBA" id="ARBA00022695"/>
    </source>
</evidence>
<keyword evidence="9" id="KW-0229">DNA integration</keyword>
<dbReference type="SUPFAM" id="SSF56672">
    <property type="entry name" value="DNA/RNA polymerases"/>
    <property type="match status" value="1"/>
</dbReference>
<keyword evidence="4" id="KW-0540">Nuclease</keyword>
<dbReference type="Gene3D" id="3.10.10.10">
    <property type="entry name" value="HIV Type 1 Reverse Transcriptase, subunit A, domain 1"/>
    <property type="match status" value="1"/>
</dbReference>
<dbReference type="PROSITE" id="PS00141">
    <property type="entry name" value="ASP_PROTEASE"/>
    <property type="match status" value="1"/>
</dbReference>
<keyword evidence="3" id="KW-0548">Nucleotidyltransferase</keyword>
<sequence>MELLLPEPVTSKEHEEFRISLHATGEVNGVSVIALVDSGSTHSFVNPKIVKQSGYSPTLTKPMEITVANRGKMYYEQKCDDMLWVMCGQEFQFDLKVMEIGSYDLLLGGDWIKKEGPILLDVGAPSITLIKGEMKIVLKGIQELPKRSTEKNKRQVQQDETCMLIQAFPIGTNDKEIIVPDSMDQLLNQYSEIFKEPKKLPPKRAHDHAIPLKTGTEPINLRPYRHSHEQKAAIEKLVDEMLAASVMRPSSSPFASLAILVKKKDGIWIMCIDYRRLNNLTIKNKYPIPVIDELLEELKGAVVFSKIDLRAGYHQIRVKEEDISKTAFRVHHGHFEFRVMPFGLTNAPASFQNLMNDVFKEELRKSVLVFFDDILVYSKSWEEHLQHLEIVFQKLRAHRLFAKMSKCAFGVERVDYLGYIISKDGVATDASKIEAIIHWPTPQNARGLRGFLGLAGYYRRFVKDYGVICKPLTQLLGKKGFQWSLKAQEAFERLKTAMTSAPVLALPDFFEPFCIEADACDVGLGAVLTQNGRPLVFLSKALGVKNAAKSTYEKELMAIVMAISKWRHYLQDKPFVTKTDQQSLKYLLEQKLKHQLQHKALVKFIGPDYTIRYKRGKHNVVADALSRRDCNTQHDRLANGVPHVSVSHLSSIIPVLGGRSQEKLHW</sequence>
<keyword evidence="10" id="KW-0695">RNA-directed DNA polymerase</keyword>
<evidence type="ECO:0000256" key="5">
    <source>
        <dbReference type="ARBA" id="ARBA00022759"/>
    </source>
</evidence>
<dbReference type="Pfam" id="PF08284">
    <property type="entry name" value="RVP_2"/>
    <property type="match status" value="1"/>
</dbReference>
<dbReference type="FunFam" id="3.10.10.10:FF:000007">
    <property type="entry name" value="Retrovirus-related Pol polyprotein from transposon 17.6-like Protein"/>
    <property type="match status" value="1"/>
</dbReference>
<dbReference type="PANTHER" id="PTHR37984">
    <property type="entry name" value="PROTEIN CBG26694"/>
    <property type="match status" value="1"/>
</dbReference>
<dbReference type="AlphaFoldDB" id="A0AAV8DDA2"/>
<keyword evidence="2" id="KW-0808">Transferase</keyword>
<name>A0AAV8DDA2_9POAL</name>
<dbReference type="CDD" id="cd01647">
    <property type="entry name" value="RT_LTR"/>
    <property type="match status" value="1"/>
</dbReference>
<dbReference type="GO" id="GO:0003723">
    <property type="term" value="F:RNA binding"/>
    <property type="evidence" value="ECO:0007669"/>
    <property type="project" value="UniProtKB-KW"/>
</dbReference>
<dbReference type="FunFam" id="3.30.70.270:FF:000020">
    <property type="entry name" value="Transposon Tf2-6 polyprotein-like Protein"/>
    <property type="match status" value="1"/>
</dbReference>
<protein>
    <submittedName>
        <fullName evidence="13">Polyprotein</fullName>
    </submittedName>
</protein>
<feature type="domain" description="Reverse transcriptase" evidence="12">
    <location>
        <begin position="191"/>
        <end position="421"/>
    </location>
</feature>
<keyword evidence="5" id="KW-0255">Endonuclease</keyword>
<dbReference type="Gene3D" id="3.30.70.270">
    <property type="match status" value="2"/>
</dbReference>
<evidence type="ECO:0000313" key="13">
    <source>
        <dbReference type="EMBL" id="KAJ4765914.1"/>
    </source>
</evidence>
<proteinExistence type="predicted"/>
<evidence type="ECO:0000256" key="1">
    <source>
        <dbReference type="ARBA" id="ARBA00022670"/>
    </source>
</evidence>
<dbReference type="Pfam" id="PF17919">
    <property type="entry name" value="RT_RNaseH_2"/>
    <property type="match status" value="1"/>
</dbReference>
<evidence type="ECO:0000256" key="6">
    <source>
        <dbReference type="ARBA" id="ARBA00022801"/>
    </source>
</evidence>
<keyword evidence="6" id="KW-0378">Hydrolase</keyword>
<dbReference type="Gene3D" id="2.40.70.10">
    <property type="entry name" value="Acid Proteases"/>
    <property type="match status" value="1"/>
</dbReference>
<evidence type="ECO:0000256" key="7">
    <source>
        <dbReference type="ARBA" id="ARBA00022842"/>
    </source>
</evidence>
<dbReference type="InterPro" id="IPR001969">
    <property type="entry name" value="Aspartic_peptidase_AS"/>
</dbReference>
<evidence type="ECO:0000259" key="12">
    <source>
        <dbReference type="PROSITE" id="PS50878"/>
    </source>
</evidence>
<keyword evidence="11" id="KW-0511">Multifunctional enzyme</keyword>
<dbReference type="InterPro" id="IPR043502">
    <property type="entry name" value="DNA/RNA_pol_sf"/>
</dbReference>
<dbReference type="InterPro" id="IPR050951">
    <property type="entry name" value="Retrovirus_Pol_polyprotein"/>
</dbReference>
<dbReference type="PROSITE" id="PS50878">
    <property type="entry name" value="RT_POL"/>
    <property type="match status" value="1"/>
</dbReference>
<keyword evidence="8" id="KW-0694">RNA-binding</keyword>
<evidence type="ECO:0000256" key="10">
    <source>
        <dbReference type="ARBA" id="ARBA00022918"/>
    </source>
</evidence>
<comment type="caution">
    <text evidence="13">The sequence shown here is derived from an EMBL/GenBank/DDBJ whole genome shotgun (WGS) entry which is preliminary data.</text>
</comment>
<dbReference type="InterPro" id="IPR021109">
    <property type="entry name" value="Peptidase_aspartic_dom_sf"/>
</dbReference>
<evidence type="ECO:0000256" key="2">
    <source>
        <dbReference type="ARBA" id="ARBA00022679"/>
    </source>
</evidence>
<dbReference type="GO" id="GO:0004190">
    <property type="term" value="F:aspartic-type endopeptidase activity"/>
    <property type="evidence" value="ECO:0007669"/>
    <property type="project" value="InterPro"/>
</dbReference>
<gene>
    <name evidence="13" type="ORF">LUZ62_076289</name>
</gene>
<dbReference type="CDD" id="cd09274">
    <property type="entry name" value="RNase_HI_RT_Ty3"/>
    <property type="match status" value="1"/>
</dbReference>
<dbReference type="InterPro" id="IPR041577">
    <property type="entry name" value="RT_RNaseH_2"/>
</dbReference>